<accession>A0ACC0J4Y2</accession>
<protein>
    <submittedName>
        <fullName evidence="1">Uncharacterized protein</fullName>
    </submittedName>
</protein>
<organism evidence="1 2">
    <name type="scientific">Choristoneura fumiferana</name>
    <name type="common">Spruce budworm moth</name>
    <name type="synonym">Archips fumiferana</name>
    <dbReference type="NCBI Taxonomy" id="7141"/>
    <lineage>
        <taxon>Eukaryota</taxon>
        <taxon>Metazoa</taxon>
        <taxon>Ecdysozoa</taxon>
        <taxon>Arthropoda</taxon>
        <taxon>Hexapoda</taxon>
        <taxon>Insecta</taxon>
        <taxon>Pterygota</taxon>
        <taxon>Neoptera</taxon>
        <taxon>Endopterygota</taxon>
        <taxon>Lepidoptera</taxon>
        <taxon>Glossata</taxon>
        <taxon>Ditrysia</taxon>
        <taxon>Tortricoidea</taxon>
        <taxon>Tortricidae</taxon>
        <taxon>Tortricinae</taxon>
        <taxon>Choristoneura</taxon>
    </lineage>
</organism>
<comment type="caution">
    <text evidence="1">The sequence shown here is derived from an EMBL/GenBank/DDBJ whole genome shotgun (WGS) entry which is preliminary data.</text>
</comment>
<dbReference type="EMBL" id="CM046114">
    <property type="protein sequence ID" value="KAI8419727.1"/>
    <property type="molecule type" value="Genomic_DNA"/>
</dbReference>
<keyword evidence="2" id="KW-1185">Reference proteome</keyword>
<proteinExistence type="predicted"/>
<evidence type="ECO:0000313" key="1">
    <source>
        <dbReference type="EMBL" id="KAI8419727.1"/>
    </source>
</evidence>
<sequence length="76" mass="8486">MLSIPSSPVELGPFRVNDPIRAAVESQRPVVLQTDLLHVLSLHNFTPSLPWIVQISVGMLIDARQPRVIESDFEVI</sequence>
<dbReference type="Proteomes" id="UP001064048">
    <property type="component" value="Chromosome 14"/>
</dbReference>
<gene>
    <name evidence="1" type="ORF">MSG28_008409</name>
</gene>
<name>A0ACC0J4Y2_CHOFU</name>
<reference evidence="1 2" key="1">
    <citation type="journal article" date="2022" name="Genome Biol. Evol.">
        <title>The Spruce Budworm Genome: Reconstructing the Evolutionary History of Antifreeze Proteins.</title>
        <authorList>
            <person name="Beliveau C."/>
            <person name="Gagne P."/>
            <person name="Picq S."/>
            <person name="Vernygora O."/>
            <person name="Keeling C.I."/>
            <person name="Pinkney K."/>
            <person name="Doucet D."/>
            <person name="Wen F."/>
            <person name="Johnston J.S."/>
            <person name="Maaroufi H."/>
            <person name="Boyle B."/>
            <person name="Laroche J."/>
            <person name="Dewar K."/>
            <person name="Juretic N."/>
            <person name="Blackburn G."/>
            <person name="Nisole A."/>
            <person name="Brunet B."/>
            <person name="Brandao M."/>
            <person name="Lumley L."/>
            <person name="Duan J."/>
            <person name="Quan G."/>
            <person name="Lucarotti C.J."/>
            <person name="Roe A.D."/>
            <person name="Sperling F.A.H."/>
            <person name="Levesque R.C."/>
            <person name="Cusson M."/>
        </authorList>
    </citation>
    <scope>NUCLEOTIDE SEQUENCE [LARGE SCALE GENOMIC DNA]</scope>
    <source>
        <strain evidence="1">Glfc:IPQL:Cfum</strain>
    </source>
</reference>
<evidence type="ECO:0000313" key="2">
    <source>
        <dbReference type="Proteomes" id="UP001064048"/>
    </source>
</evidence>